<dbReference type="AlphaFoldDB" id="A0A914WWA9"/>
<feature type="active site" description="Proton acceptor" evidence="19">
    <location>
        <position position="47"/>
    </location>
</feature>
<dbReference type="GO" id="GO:0005615">
    <property type="term" value="C:extracellular space"/>
    <property type="evidence" value="ECO:0007669"/>
    <property type="project" value="TreeGrafter"/>
</dbReference>
<comment type="similarity">
    <text evidence="3">Belongs to the peptidase M1 family.</text>
</comment>
<evidence type="ECO:0000256" key="6">
    <source>
        <dbReference type="ARBA" id="ARBA00022438"/>
    </source>
</evidence>
<dbReference type="EC" id="3.4.11.7" evidence="5"/>
<keyword evidence="6" id="KW-0031">Aminopeptidase</keyword>
<protein>
    <recommendedName>
        <fullName evidence="5">glutamyl aminopeptidase</fullName>
        <ecNumber evidence="5">3.4.11.7</ecNumber>
    </recommendedName>
</protein>
<organism evidence="24 25">
    <name type="scientific">Plectus sambesii</name>
    <dbReference type="NCBI Taxonomy" id="2011161"/>
    <lineage>
        <taxon>Eukaryota</taxon>
        <taxon>Metazoa</taxon>
        <taxon>Ecdysozoa</taxon>
        <taxon>Nematoda</taxon>
        <taxon>Chromadorea</taxon>
        <taxon>Plectida</taxon>
        <taxon>Plectina</taxon>
        <taxon>Plectoidea</taxon>
        <taxon>Plectidae</taxon>
        <taxon>Plectus</taxon>
    </lineage>
</organism>
<dbReference type="GO" id="GO:0042277">
    <property type="term" value="F:peptide binding"/>
    <property type="evidence" value="ECO:0007669"/>
    <property type="project" value="TreeGrafter"/>
</dbReference>
<keyword evidence="16" id="KW-0472">Membrane</keyword>
<keyword evidence="10 20" id="KW-0479">Metal-binding</keyword>
<comment type="subcellular location">
    <subcellularLocation>
        <location evidence="2">Cell membrane</location>
        <topology evidence="2">Single-pass type II membrane protein</topology>
    </subcellularLocation>
</comment>
<comment type="catalytic activity">
    <reaction evidence="1">
        <text>Release of N-terminal glutamate (and to a lesser extent aspartate) from a peptide.</text>
        <dbReference type="EC" id="3.4.11.7"/>
    </reaction>
</comment>
<keyword evidence="9" id="KW-0812">Transmembrane</keyword>
<feature type="binding site" evidence="20">
    <location>
        <position position="46"/>
    </location>
    <ligand>
        <name>Zn(2+)</name>
        <dbReference type="ChEBI" id="CHEBI:29105"/>
        <note>catalytic</note>
    </ligand>
</feature>
<evidence type="ECO:0000256" key="5">
    <source>
        <dbReference type="ARBA" id="ARBA00012567"/>
    </source>
</evidence>
<evidence type="ECO:0000256" key="3">
    <source>
        <dbReference type="ARBA" id="ARBA00010136"/>
    </source>
</evidence>
<comment type="subunit">
    <text evidence="4">Homodimer; disulfide-linked.</text>
</comment>
<keyword evidence="18" id="KW-0325">Glycoprotein</keyword>
<dbReference type="GO" id="GO:0043171">
    <property type="term" value="P:peptide catabolic process"/>
    <property type="evidence" value="ECO:0007669"/>
    <property type="project" value="TreeGrafter"/>
</dbReference>
<reference evidence="25" key="1">
    <citation type="submission" date="2022-11" db="UniProtKB">
        <authorList>
            <consortium name="WormBaseParasite"/>
        </authorList>
    </citation>
    <scope>IDENTIFICATION</scope>
</reference>
<evidence type="ECO:0000256" key="4">
    <source>
        <dbReference type="ARBA" id="ARBA00011748"/>
    </source>
</evidence>
<dbReference type="Gene3D" id="1.25.50.20">
    <property type="match status" value="1"/>
</dbReference>
<keyword evidence="8" id="KW-0645">Protease</keyword>
<keyword evidence="15" id="KW-0482">Metalloprotease</keyword>
<evidence type="ECO:0000256" key="7">
    <source>
        <dbReference type="ARBA" id="ARBA00022475"/>
    </source>
</evidence>
<evidence type="ECO:0000256" key="15">
    <source>
        <dbReference type="ARBA" id="ARBA00023049"/>
    </source>
</evidence>
<dbReference type="Proteomes" id="UP000887566">
    <property type="component" value="Unplaced"/>
</dbReference>
<feature type="binding site" evidence="20">
    <location>
        <position position="69"/>
    </location>
    <ligand>
        <name>Zn(2+)</name>
        <dbReference type="ChEBI" id="CHEBI:29105"/>
        <note>catalytic</note>
    </ligand>
</feature>
<evidence type="ECO:0000259" key="23">
    <source>
        <dbReference type="Pfam" id="PF11838"/>
    </source>
</evidence>
<sequence length="463" mass="53347">MVAIPDFDAGAMENWGLITYREMLLLYTPLASTAKVRQTIAEVVAHELAHQWFGNLVTMRWWDDLWLNEGFASYMQYAGADHAADGAFHLMEQFPIRSLQQAMEPDELESSHALQVPEAQSPADIFTIFDQITYDKGASMVRMMQYLIGEEVLRKGLMQYLKSNVYDVTTMHNLWEILFTLNEEQPTANVTLGWDKKPVNIEQLMYCWITGPGFPLVTIDRNYDNATATISQKRFYITDKATSRSTGECAGQWYVPLWQRNKTATWGPSWLEPNSVLLLELNGTGSDDWLIVNPKARAYFRTLYDDRNWDLITEQLLKDHTVYDVETRSQLIDDAFALARAGELHYSKALALSQYLRMETHFVPWETGIKVLNHLGKMYDEHEMYGTFKQYFLELIVPLFERTSNDAKLRADDILQERLRSTSWRFACHLDHAGCVDRARALYGQYMQECSGPGQRSGSECNP</sequence>
<feature type="site" description="Transition state stabilizer" evidence="21">
    <location>
        <position position="134"/>
    </location>
</feature>
<evidence type="ECO:0000313" key="25">
    <source>
        <dbReference type="WBParaSite" id="PSAMB.scaffold54size92479.g1341.t1"/>
    </source>
</evidence>
<dbReference type="FunFam" id="1.10.390.10:FF:000006">
    <property type="entry name" value="Puromycin-sensitive aminopeptidase"/>
    <property type="match status" value="1"/>
</dbReference>
<evidence type="ECO:0000313" key="24">
    <source>
        <dbReference type="Proteomes" id="UP000887566"/>
    </source>
</evidence>
<evidence type="ECO:0000256" key="9">
    <source>
        <dbReference type="ARBA" id="ARBA00022692"/>
    </source>
</evidence>
<dbReference type="PRINTS" id="PR00756">
    <property type="entry name" value="ALADIPTASE"/>
</dbReference>
<evidence type="ECO:0000256" key="2">
    <source>
        <dbReference type="ARBA" id="ARBA00004401"/>
    </source>
</evidence>
<proteinExistence type="inferred from homology"/>
<dbReference type="PANTHER" id="PTHR11533">
    <property type="entry name" value="PROTEASE M1 ZINC METALLOPROTEASE"/>
    <property type="match status" value="1"/>
</dbReference>
<dbReference type="GO" id="GO:0004230">
    <property type="term" value="F:glutamyl aminopeptidase activity"/>
    <property type="evidence" value="ECO:0007669"/>
    <property type="project" value="UniProtKB-EC"/>
</dbReference>
<keyword evidence="7" id="KW-1003">Cell membrane</keyword>
<evidence type="ECO:0000259" key="22">
    <source>
        <dbReference type="Pfam" id="PF01433"/>
    </source>
</evidence>
<comment type="cofactor">
    <cofactor evidence="20">
        <name>Zn(2+)</name>
        <dbReference type="ChEBI" id="CHEBI:29105"/>
    </cofactor>
    <text evidence="20">Binds 1 zinc ion per subunit.</text>
</comment>
<feature type="binding site" evidence="20">
    <location>
        <position position="50"/>
    </location>
    <ligand>
        <name>Zn(2+)</name>
        <dbReference type="ChEBI" id="CHEBI:29105"/>
        <note>catalytic</note>
    </ligand>
</feature>
<evidence type="ECO:0000256" key="1">
    <source>
        <dbReference type="ARBA" id="ARBA00001703"/>
    </source>
</evidence>
<dbReference type="GO" id="GO:0005886">
    <property type="term" value="C:plasma membrane"/>
    <property type="evidence" value="ECO:0007669"/>
    <property type="project" value="UniProtKB-SubCell"/>
</dbReference>
<dbReference type="Gene3D" id="1.10.390.10">
    <property type="entry name" value="Neutral Protease Domain 2"/>
    <property type="match status" value="1"/>
</dbReference>
<name>A0A914WWA9_9BILA</name>
<keyword evidence="24" id="KW-1185">Reference proteome</keyword>
<evidence type="ECO:0000256" key="10">
    <source>
        <dbReference type="ARBA" id="ARBA00022723"/>
    </source>
</evidence>
<dbReference type="GO" id="GO:0070006">
    <property type="term" value="F:metalloaminopeptidase activity"/>
    <property type="evidence" value="ECO:0007669"/>
    <property type="project" value="TreeGrafter"/>
</dbReference>
<keyword evidence="14" id="KW-1133">Transmembrane helix</keyword>
<feature type="domain" description="Peptidase M1 membrane alanine aminopeptidase" evidence="22">
    <location>
        <begin position="1"/>
        <end position="183"/>
    </location>
</feature>
<dbReference type="SUPFAM" id="SSF55486">
    <property type="entry name" value="Metalloproteases ('zincins'), catalytic domain"/>
    <property type="match status" value="1"/>
</dbReference>
<dbReference type="InterPro" id="IPR050344">
    <property type="entry name" value="Peptidase_M1_aminopeptidases"/>
</dbReference>
<dbReference type="CDD" id="cd09601">
    <property type="entry name" value="M1_APN-Q_like"/>
    <property type="match status" value="1"/>
</dbReference>
<accession>A0A914WWA9</accession>
<evidence type="ECO:0000256" key="8">
    <source>
        <dbReference type="ARBA" id="ARBA00022670"/>
    </source>
</evidence>
<dbReference type="PANTHER" id="PTHR11533:SF276">
    <property type="entry name" value="GLUTAMYL AMINOPEPTIDASE"/>
    <property type="match status" value="1"/>
</dbReference>
<evidence type="ECO:0000256" key="13">
    <source>
        <dbReference type="ARBA" id="ARBA00022837"/>
    </source>
</evidence>
<keyword evidence="11" id="KW-0378">Hydrolase</keyword>
<feature type="domain" description="ERAP1-like C-terminal" evidence="23">
    <location>
        <begin position="289"/>
        <end position="448"/>
    </location>
</feature>
<dbReference type="Pfam" id="PF01433">
    <property type="entry name" value="Peptidase_M1"/>
    <property type="match status" value="1"/>
</dbReference>
<keyword evidence="12 20" id="KW-0862">Zinc</keyword>
<evidence type="ECO:0000256" key="16">
    <source>
        <dbReference type="ARBA" id="ARBA00023136"/>
    </source>
</evidence>
<evidence type="ECO:0000256" key="11">
    <source>
        <dbReference type="ARBA" id="ARBA00022801"/>
    </source>
</evidence>
<evidence type="ECO:0000256" key="17">
    <source>
        <dbReference type="ARBA" id="ARBA00023157"/>
    </source>
</evidence>
<dbReference type="InterPro" id="IPR024571">
    <property type="entry name" value="ERAP1-like_C_dom"/>
</dbReference>
<dbReference type="InterPro" id="IPR034016">
    <property type="entry name" value="M1_APN-typ"/>
</dbReference>
<dbReference type="Gene3D" id="2.60.40.1910">
    <property type="match status" value="1"/>
</dbReference>
<dbReference type="GO" id="GO:0006508">
    <property type="term" value="P:proteolysis"/>
    <property type="evidence" value="ECO:0007669"/>
    <property type="project" value="UniProtKB-KW"/>
</dbReference>
<evidence type="ECO:0000256" key="21">
    <source>
        <dbReference type="PIRSR" id="PIRSR634016-4"/>
    </source>
</evidence>
<dbReference type="WBParaSite" id="PSAMB.scaffold54size92479.g1341.t1">
    <property type="protein sequence ID" value="PSAMB.scaffold54size92479.g1341.t1"/>
    <property type="gene ID" value="PSAMB.scaffold54size92479.g1341"/>
</dbReference>
<evidence type="ECO:0000256" key="19">
    <source>
        <dbReference type="PIRSR" id="PIRSR634016-1"/>
    </source>
</evidence>
<dbReference type="GO" id="GO:0008270">
    <property type="term" value="F:zinc ion binding"/>
    <property type="evidence" value="ECO:0007669"/>
    <property type="project" value="InterPro"/>
</dbReference>
<keyword evidence="17" id="KW-1015">Disulfide bond</keyword>
<dbReference type="Pfam" id="PF11838">
    <property type="entry name" value="ERAP1_C"/>
    <property type="match status" value="1"/>
</dbReference>
<dbReference type="GO" id="GO:0005737">
    <property type="term" value="C:cytoplasm"/>
    <property type="evidence" value="ECO:0007669"/>
    <property type="project" value="TreeGrafter"/>
</dbReference>
<evidence type="ECO:0000256" key="14">
    <source>
        <dbReference type="ARBA" id="ARBA00022989"/>
    </source>
</evidence>
<dbReference type="InterPro" id="IPR001930">
    <property type="entry name" value="Peptidase_M1"/>
</dbReference>
<keyword evidence="13" id="KW-0106">Calcium</keyword>
<dbReference type="InterPro" id="IPR027268">
    <property type="entry name" value="Peptidase_M4/M1_CTD_sf"/>
</dbReference>
<evidence type="ECO:0000256" key="20">
    <source>
        <dbReference type="PIRSR" id="PIRSR634016-3"/>
    </source>
</evidence>
<evidence type="ECO:0000256" key="12">
    <source>
        <dbReference type="ARBA" id="ARBA00022833"/>
    </source>
</evidence>
<evidence type="ECO:0000256" key="18">
    <source>
        <dbReference type="ARBA" id="ARBA00023180"/>
    </source>
</evidence>
<dbReference type="InterPro" id="IPR014782">
    <property type="entry name" value="Peptidase_M1_dom"/>
</dbReference>